<dbReference type="Proteomes" id="UP001177021">
    <property type="component" value="Unassembled WGS sequence"/>
</dbReference>
<dbReference type="EMBL" id="CASHSV030000716">
    <property type="protein sequence ID" value="CAJ2674920.1"/>
    <property type="molecule type" value="Genomic_DNA"/>
</dbReference>
<keyword evidence="2" id="KW-1185">Reference proteome</keyword>
<comment type="caution">
    <text evidence="1">The sequence shown here is derived from an EMBL/GenBank/DDBJ whole genome shotgun (WGS) entry which is preliminary data.</text>
</comment>
<accession>A0ACB0M135</accession>
<name>A0ACB0M135_TRIPR</name>
<gene>
    <name evidence="1" type="ORF">MILVUS5_LOCUS38063</name>
</gene>
<evidence type="ECO:0000313" key="1">
    <source>
        <dbReference type="EMBL" id="CAJ2674920.1"/>
    </source>
</evidence>
<reference evidence="1" key="1">
    <citation type="submission" date="2023-10" db="EMBL/GenBank/DDBJ databases">
        <authorList>
            <person name="Rodriguez Cubillos JULIANA M."/>
            <person name="De Vega J."/>
        </authorList>
    </citation>
    <scope>NUCLEOTIDE SEQUENCE</scope>
</reference>
<evidence type="ECO:0000313" key="2">
    <source>
        <dbReference type="Proteomes" id="UP001177021"/>
    </source>
</evidence>
<sequence>MGLSKKEEERVERIIRGLLKLPENRRCINCNALGPQYVCTTFSTFVCTNCSGLHREFTHRVKSVSMAKFTPEEVTAIQAGGNERAKQIYFKGWDPLRHSYPDSSNMHRLREFIKNVYVERKYAGERSQENLPRIKLNDKEESNEKPKSSSFRLEFISPKSSPAQRSSSARSDDASVRYLYDESRSPKYVQKCTRNGGYSRSPIKFEVVDDRFRDEEYRNRRQSNLESKLRQLSFDGKNVDRLQTPVQPSSGEMTMQNDLSLQVTTSGGEGSVEEKPSEQKSNKSQAYDNAIVPVEATPSMTQESENNWASFDTSTKENVPKTSNTNTMKSPTTEPTPEAKISSPLDLLLFELSGSFAPTSGENVPTTSTVEKASTLDFPSTSMEEITSSASELAQPSNEATPSQSELLETQDSIEDSHVHKAQTEDSIEVSHAHKPQTENSIEFSHAHKPPTVQSTQPTESPNKYVPSSNEPSFYPNTHESSHTFDELPSQTASNPTQDTGPDVSSQPSIVKTKSSGRMELPEDLFTTKYFSGPPPHPGWQNLQSHVMGYGMQQQYYPNAVLPHPHSALPIAPKSMNPFEVTEGRGLSHASSVPSLVSMYGVVPATSQRTGLIHTSSLGSLDTMMPQSTSYASPIPGLCFDQVNNEDQYHRSKIVNTYNSDLTGFGSLDTIQQSYGTYGTQGIPNSFSNTRRNPFD</sequence>
<organism evidence="1 2">
    <name type="scientific">Trifolium pratense</name>
    <name type="common">Red clover</name>
    <dbReference type="NCBI Taxonomy" id="57577"/>
    <lineage>
        <taxon>Eukaryota</taxon>
        <taxon>Viridiplantae</taxon>
        <taxon>Streptophyta</taxon>
        <taxon>Embryophyta</taxon>
        <taxon>Tracheophyta</taxon>
        <taxon>Spermatophyta</taxon>
        <taxon>Magnoliopsida</taxon>
        <taxon>eudicotyledons</taxon>
        <taxon>Gunneridae</taxon>
        <taxon>Pentapetalae</taxon>
        <taxon>rosids</taxon>
        <taxon>fabids</taxon>
        <taxon>Fabales</taxon>
        <taxon>Fabaceae</taxon>
        <taxon>Papilionoideae</taxon>
        <taxon>50 kb inversion clade</taxon>
        <taxon>NPAAA clade</taxon>
        <taxon>Hologalegina</taxon>
        <taxon>IRL clade</taxon>
        <taxon>Trifolieae</taxon>
        <taxon>Trifolium</taxon>
    </lineage>
</organism>
<proteinExistence type="predicted"/>
<protein>
    <submittedName>
        <fullName evidence="1">Uncharacterized protein</fullName>
    </submittedName>
</protein>